<evidence type="ECO:0000256" key="3">
    <source>
        <dbReference type="ARBA" id="ARBA00010942"/>
    </source>
</evidence>
<dbReference type="Gene3D" id="3.30.2090.10">
    <property type="entry name" value="Multidrug efflux transporter AcrB TolC docking domain, DN and DC subdomains"/>
    <property type="match status" value="2"/>
</dbReference>
<feature type="transmembrane region" description="Helical" evidence="9">
    <location>
        <begin position="1046"/>
        <end position="1064"/>
    </location>
</feature>
<dbReference type="Pfam" id="PF02321">
    <property type="entry name" value="OEP"/>
    <property type="match status" value="1"/>
</dbReference>
<comment type="similarity">
    <text evidence="3">Belongs to the resistance-nodulation-cell division (RND) (TC 2.A.6) family.</text>
</comment>
<feature type="transmembrane region" description="Helical" evidence="9">
    <location>
        <begin position="394"/>
        <end position="416"/>
    </location>
</feature>
<evidence type="ECO:0000256" key="7">
    <source>
        <dbReference type="ARBA" id="ARBA00022989"/>
    </source>
</evidence>
<evidence type="ECO:0000256" key="2">
    <source>
        <dbReference type="ARBA" id="ARBA00007613"/>
    </source>
</evidence>
<dbReference type="Gene3D" id="1.20.1600.10">
    <property type="entry name" value="Outer membrane efflux proteins (OEP)"/>
    <property type="match status" value="1"/>
</dbReference>
<evidence type="ECO:0000313" key="10">
    <source>
        <dbReference type="EMBL" id="MFD2872331.1"/>
    </source>
</evidence>
<dbReference type="Gene3D" id="1.20.1640.10">
    <property type="entry name" value="Multidrug efflux transporter AcrB transmembrane domain"/>
    <property type="match status" value="2"/>
</dbReference>
<proteinExistence type="inferred from homology"/>
<feature type="transmembrane region" description="Helical" evidence="9">
    <location>
        <begin position="1008"/>
        <end position="1034"/>
    </location>
</feature>
<feature type="transmembrane region" description="Helical" evidence="9">
    <location>
        <begin position="975"/>
        <end position="996"/>
    </location>
</feature>
<protein>
    <submittedName>
        <fullName evidence="10">CusA/CzcA family heavy metal efflux RND transporter</fullName>
    </submittedName>
</protein>
<feature type="transmembrane region" description="Helical" evidence="9">
    <location>
        <begin position="452"/>
        <end position="472"/>
    </location>
</feature>
<dbReference type="InterPro" id="IPR004763">
    <property type="entry name" value="CusA-like"/>
</dbReference>
<dbReference type="RefSeq" id="WP_377183862.1">
    <property type="nucleotide sequence ID" value="NZ_JBHUPD010000001.1"/>
</dbReference>
<evidence type="ECO:0000256" key="4">
    <source>
        <dbReference type="ARBA" id="ARBA00022448"/>
    </source>
</evidence>
<evidence type="ECO:0000256" key="8">
    <source>
        <dbReference type="ARBA" id="ARBA00023136"/>
    </source>
</evidence>
<feature type="transmembrane region" description="Helical" evidence="9">
    <location>
        <begin position="878"/>
        <end position="897"/>
    </location>
</feature>
<keyword evidence="5" id="KW-1003">Cell membrane</keyword>
<keyword evidence="4" id="KW-0813">Transport</keyword>
<keyword evidence="8 9" id="KW-0472">Membrane</keyword>
<organism evidence="10 11">
    <name type="scientific">Mucilaginibacter ximonensis</name>
    <dbReference type="NCBI Taxonomy" id="538021"/>
    <lineage>
        <taxon>Bacteria</taxon>
        <taxon>Pseudomonadati</taxon>
        <taxon>Bacteroidota</taxon>
        <taxon>Sphingobacteriia</taxon>
        <taxon>Sphingobacteriales</taxon>
        <taxon>Sphingobacteriaceae</taxon>
        <taxon>Mucilaginibacter</taxon>
    </lineage>
</organism>
<sequence length="1454" mass="159266">MLNRIIEFSVRNKLIVGLFLIALIGYGIFQLSRLPIDAVPDITNNQVQVITLAPSFGATDIERLVTYPIEQVNTNIPGMKEIRSFSRFGLSLVTIVFDDGTDIYWARQQVAERLQKVQADIPEGVGIPELGPVSTGLGEIYQYVVRPKPGYEKKYDAMQLRTIQDWIVRRQLLGVKGVAEVSSFGGKLKQYSIEVSPNSLQAHGLTINDVFNAVERNNKNTGGAYIEKGPTVLYIRTQGLFESVDDIRNTVIKSIGNGQPLFIRDVAEVRTGYATRYGAMCYNDQGEVAGAVVMMLKGANSSEVIKNVKERVALVQKTLPEGVVIEPFLDRTKMVNNAIGTVAHNLLEGALIVIFVLVIFLGNLRAGLLVASVIPLAMLFAVIMMNLFGVSGNLMSLGALDFGLIVDGAVIIVEAVMHKLSHSKHFTNINQLEQPKMDKEVKESAGKMMNSAVFGQIIILVVYLPIFTLQGIEGKMFKPMAQTVAFALIGAFLLSLTYIPMMSSVFLSKKIKQAPNLSDRVMAKIEHAYQHALQKVLGFPKTVVAVVIGLFIAAILILNTLGGEFIPALEEGDFAVDTRVLTGSNLNTTIANTQKAAHLLKTQFPEVEKVVTKIGSGEVPTDPMPMDASDMMVILKPKADWTSAKTFSELSQKMGAALAAVPGVTAGFQFPVQMRFNELMTGARQDVVCKIFGEDMDTLALYASRLGKIINTVDGAKNLYVEAVGGVPQVLINYNRNAIAQYGLNIDDVNRTVNTALAGQKAGMMFEGEKGFDVMVRVSGEQKKDLKDIQNLLIATPGGMQVPLYQLAGVEIQNGPNQIQREDAKRRIVVGFNVHGRDVQSIVQELQAKADSQLKLPAGYYITYGGAFENLNAARQRLMIAVPVSLLLIFVLLYFAFNSVKQGLLIYSAIPLSAIGGILFLALRGMPFSISAGVGFIALFGVAVLNGIVLIAEFNQLRQSGLTDLKRIVLMGTKVRLRPVMMTAFVASLGFLPMAVSNGAGAEVQRPLATVVIGGLLIATFLTLFVLPVLYVIFEKDIRPKVGKTTRITALITVIVLAGISRSASAQTPISLKAATDTALKNSRLLKNEQLKARYQQLLIGSGAALPQANVSADVGQINSAYTDTRLFINQSFNFPTVYSRQKELLRQEWRSAVLNTAVKEAELRRQVGQVYAELVFLDQKQRLLNYTDSLYRAFYNRAQLRLSKGETNVLEKSSAEALLAQMELQQNQLMQDKVVLQLQFQLLLNTVTTFRPDGGALKITIPLITTVDTPDVIKHPTLLVLAQQQEAANAAWKLEKSRLLPDLSVGYANSSIKGLGADDRYYNASHRFNAVLLSIGIPVFSGGQQARINGAKLYRQIAADSYQTGIQNFKIGMVIARQRYQMALNNVAAFESRYLKNADLISQTANKQLAAGTINYLEWVQVTAQAINIRNEYADAVRNLNEAAIQLNYIINK</sequence>
<feature type="transmembrane region" description="Helical" evidence="9">
    <location>
        <begin position="904"/>
        <end position="923"/>
    </location>
</feature>
<evidence type="ECO:0000256" key="6">
    <source>
        <dbReference type="ARBA" id="ARBA00022692"/>
    </source>
</evidence>
<dbReference type="PRINTS" id="PR00702">
    <property type="entry name" value="ACRIFLAVINRP"/>
</dbReference>
<keyword evidence="6 9" id="KW-0812">Transmembrane</keyword>
<feature type="transmembrane region" description="Helical" evidence="9">
    <location>
        <begin position="543"/>
        <end position="561"/>
    </location>
</feature>
<feature type="transmembrane region" description="Helical" evidence="9">
    <location>
        <begin position="929"/>
        <end position="954"/>
    </location>
</feature>
<dbReference type="InterPro" id="IPR027463">
    <property type="entry name" value="AcrB_DN_DC_subdom"/>
</dbReference>
<feature type="transmembrane region" description="Helical" evidence="9">
    <location>
        <begin position="342"/>
        <end position="361"/>
    </location>
</feature>
<dbReference type="SUPFAM" id="SSF82866">
    <property type="entry name" value="Multidrug efflux transporter AcrB transmembrane domain"/>
    <property type="match status" value="2"/>
</dbReference>
<comment type="similarity">
    <text evidence="2">Belongs to the outer membrane factor (OMF) (TC 1.B.17) family.</text>
</comment>
<dbReference type="PANTHER" id="PTHR32063:SF24">
    <property type="entry name" value="CATION EFFLUX SYSTEM (ACRB_ACRD_ACRF FAMILY)"/>
    <property type="match status" value="1"/>
</dbReference>
<feature type="transmembrane region" description="Helical" evidence="9">
    <location>
        <begin position="484"/>
        <end position="507"/>
    </location>
</feature>
<dbReference type="Proteomes" id="UP001597557">
    <property type="component" value="Unassembled WGS sequence"/>
</dbReference>
<name>A0ABW5YAQ4_9SPHI</name>
<dbReference type="NCBIfam" id="TIGR00914">
    <property type="entry name" value="2A0601"/>
    <property type="match status" value="1"/>
</dbReference>
<feature type="transmembrane region" description="Helical" evidence="9">
    <location>
        <begin position="12"/>
        <end position="29"/>
    </location>
</feature>
<evidence type="ECO:0000256" key="1">
    <source>
        <dbReference type="ARBA" id="ARBA00004651"/>
    </source>
</evidence>
<keyword evidence="11" id="KW-1185">Reference proteome</keyword>
<feature type="transmembrane region" description="Helical" evidence="9">
    <location>
        <begin position="368"/>
        <end position="388"/>
    </location>
</feature>
<dbReference type="SUPFAM" id="SSF56954">
    <property type="entry name" value="Outer membrane efflux proteins (OEP)"/>
    <property type="match status" value="1"/>
</dbReference>
<dbReference type="PANTHER" id="PTHR32063">
    <property type="match status" value="1"/>
</dbReference>
<dbReference type="Gene3D" id="3.30.70.1320">
    <property type="entry name" value="Multidrug efflux transporter AcrB pore domain like"/>
    <property type="match status" value="1"/>
</dbReference>
<dbReference type="Pfam" id="PF00873">
    <property type="entry name" value="ACR_tran"/>
    <property type="match status" value="1"/>
</dbReference>
<dbReference type="Gene3D" id="3.30.70.1430">
    <property type="entry name" value="Multidrug efflux transporter AcrB pore domain"/>
    <property type="match status" value="2"/>
</dbReference>
<reference evidence="11" key="1">
    <citation type="journal article" date="2019" name="Int. J. Syst. Evol. Microbiol.">
        <title>The Global Catalogue of Microorganisms (GCM) 10K type strain sequencing project: providing services to taxonomists for standard genome sequencing and annotation.</title>
        <authorList>
            <consortium name="The Broad Institute Genomics Platform"/>
            <consortium name="The Broad Institute Genome Sequencing Center for Infectious Disease"/>
            <person name="Wu L."/>
            <person name="Ma J."/>
        </authorList>
    </citation>
    <scope>NUCLEOTIDE SEQUENCE [LARGE SCALE GENOMIC DNA]</scope>
    <source>
        <strain evidence="11">KCTC 22437</strain>
    </source>
</reference>
<dbReference type="EMBL" id="JBHUPD010000001">
    <property type="protein sequence ID" value="MFD2872331.1"/>
    <property type="molecule type" value="Genomic_DNA"/>
</dbReference>
<comment type="subcellular location">
    <subcellularLocation>
        <location evidence="1">Cell membrane</location>
        <topology evidence="1">Multi-pass membrane protein</topology>
    </subcellularLocation>
</comment>
<gene>
    <name evidence="10" type="ORF">ACFS5N_07635</name>
</gene>
<dbReference type="Gene3D" id="3.30.70.1440">
    <property type="entry name" value="Multidrug efflux transporter AcrB pore domain"/>
    <property type="match status" value="1"/>
</dbReference>
<keyword evidence="7 9" id="KW-1133">Transmembrane helix</keyword>
<evidence type="ECO:0000256" key="5">
    <source>
        <dbReference type="ARBA" id="ARBA00022475"/>
    </source>
</evidence>
<accession>A0ABW5YAQ4</accession>
<dbReference type="InterPro" id="IPR001036">
    <property type="entry name" value="Acrflvin-R"/>
</dbReference>
<dbReference type="SUPFAM" id="SSF82693">
    <property type="entry name" value="Multidrug efflux transporter AcrB pore domain, PN1, PN2, PC1 and PC2 subdomains"/>
    <property type="match status" value="3"/>
</dbReference>
<dbReference type="InterPro" id="IPR003423">
    <property type="entry name" value="OMP_efflux"/>
</dbReference>
<evidence type="ECO:0000256" key="9">
    <source>
        <dbReference type="SAM" id="Phobius"/>
    </source>
</evidence>
<evidence type="ECO:0000313" key="11">
    <source>
        <dbReference type="Proteomes" id="UP001597557"/>
    </source>
</evidence>
<comment type="caution">
    <text evidence="10">The sequence shown here is derived from an EMBL/GenBank/DDBJ whole genome shotgun (WGS) entry which is preliminary data.</text>
</comment>
<dbReference type="SUPFAM" id="SSF82714">
    <property type="entry name" value="Multidrug efflux transporter AcrB TolC docking domain, DN and DC subdomains"/>
    <property type="match status" value="2"/>
</dbReference>